<reference evidence="1" key="1">
    <citation type="journal article" date="2012" name="Science">
        <title>Fermentation, hydrogen, and sulfur metabolism in multiple uncultivated bacterial phyla.</title>
        <authorList>
            <person name="Wrighton K.C."/>
            <person name="Thomas B.C."/>
            <person name="Sharon I."/>
            <person name="Miller C.S."/>
            <person name="Castelle C.J."/>
            <person name="VerBerkmoes N.C."/>
            <person name="Wilkins M.J."/>
            <person name="Hettich R.L."/>
            <person name="Lipton M.S."/>
            <person name="Williams K.H."/>
            <person name="Long P.E."/>
            <person name="Banfield J.F."/>
        </authorList>
    </citation>
    <scope>NUCLEOTIDE SEQUENCE [LARGE SCALE GENOMIC DNA]</scope>
</reference>
<dbReference type="AlphaFoldDB" id="K2G3N0"/>
<dbReference type="EMBL" id="AMFJ01000088">
    <property type="protein sequence ID" value="EKE29858.1"/>
    <property type="molecule type" value="Genomic_DNA"/>
</dbReference>
<comment type="caution">
    <text evidence="1">The sequence shown here is derived from an EMBL/GenBank/DDBJ whole genome shotgun (WGS) entry which is preliminary data.</text>
</comment>
<gene>
    <name evidence="1" type="ORF">ACD_2C00088G0023</name>
</gene>
<proteinExistence type="predicted"/>
<evidence type="ECO:0000313" key="1">
    <source>
        <dbReference type="EMBL" id="EKE29858.1"/>
    </source>
</evidence>
<name>K2G3N0_9BACT</name>
<organism evidence="1">
    <name type="scientific">uncultured bacterium</name>
    <name type="common">gcode 4</name>
    <dbReference type="NCBI Taxonomy" id="1234023"/>
    <lineage>
        <taxon>Bacteria</taxon>
        <taxon>environmental samples</taxon>
    </lineage>
</organism>
<accession>K2G3N0</accession>
<sequence length="96" mass="11611">MTNSELLKLIRQYEIWDEDAIEIVRIFEVMTDSKKIEILNNWQNIAMHIKKHREDIEKEKEILLIKAIDSIEHDIEEYNKSLVSKNTKQELKKMKK</sequence>
<protein>
    <submittedName>
        <fullName evidence="1">Uncharacterized protein</fullName>
    </submittedName>
</protein>